<dbReference type="RefSeq" id="WP_015928897.1">
    <property type="nucleotide sequence ID" value="NC_011894.1"/>
</dbReference>
<evidence type="ECO:0000313" key="2">
    <source>
        <dbReference type="Proteomes" id="UP000008207"/>
    </source>
</evidence>
<dbReference type="AlphaFoldDB" id="B8I9Y4"/>
<dbReference type="HOGENOM" id="CLU_2650305_0_0_5"/>
<sequence length="76" mass="8925">MLTDYAHWGETYMRNGKLRIDNNRIIPSGAWIVEKNHVCKKIPDVLSACYEMWVDHDCVELRRASSPIFDAYIRDP</sequence>
<evidence type="ECO:0000313" key="1">
    <source>
        <dbReference type="EMBL" id="ACL57212.1"/>
    </source>
</evidence>
<organism evidence="1 2">
    <name type="scientific">Methylobacterium nodulans (strain LMG 21967 / CNCM I-2342 / ORS 2060)</name>
    <dbReference type="NCBI Taxonomy" id="460265"/>
    <lineage>
        <taxon>Bacteria</taxon>
        <taxon>Pseudomonadati</taxon>
        <taxon>Pseudomonadota</taxon>
        <taxon>Alphaproteobacteria</taxon>
        <taxon>Hyphomicrobiales</taxon>
        <taxon>Methylobacteriaceae</taxon>
        <taxon>Methylobacterium</taxon>
    </lineage>
</organism>
<dbReference type="OrthoDB" id="8238110at2"/>
<dbReference type="EMBL" id="CP001349">
    <property type="protein sequence ID" value="ACL57212.1"/>
    <property type="molecule type" value="Genomic_DNA"/>
</dbReference>
<dbReference type="Proteomes" id="UP000008207">
    <property type="component" value="Chromosome"/>
</dbReference>
<gene>
    <name evidence="1" type="ordered locus">Mnod_2232</name>
</gene>
<accession>B8I9Y4</accession>
<keyword evidence="2" id="KW-1185">Reference proteome</keyword>
<reference evidence="1 2" key="1">
    <citation type="submission" date="2009-01" db="EMBL/GenBank/DDBJ databases">
        <title>Complete sequence of chromosome of Methylobacterium nodulans ORS 2060.</title>
        <authorList>
            <consortium name="US DOE Joint Genome Institute"/>
            <person name="Lucas S."/>
            <person name="Copeland A."/>
            <person name="Lapidus A."/>
            <person name="Glavina del Rio T."/>
            <person name="Dalin E."/>
            <person name="Tice H."/>
            <person name="Bruce D."/>
            <person name="Goodwin L."/>
            <person name="Pitluck S."/>
            <person name="Sims D."/>
            <person name="Brettin T."/>
            <person name="Detter J.C."/>
            <person name="Han C."/>
            <person name="Larimer F."/>
            <person name="Land M."/>
            <person name="Hauser L."/>
            <person name="Kyrpides N."/>
            <person name="Ivanova N."/>
            <person name="Marx C.J."/>
            <person name="Richardson P."/>
        </authorList>
    </citation>
    <scope>NUCLEOTIDE SEQUENCE [LARGE SCALE GENOMIC DNA]</scope>
    <source>
        <strain evidence="2">LMG 21967 / CNCM I-2342 / ORS 2060</strain>
    </source>
</reference>
<proteinExistence type="predicted"/>
<name>B8I9Y4_METNO</name>
<dbReference type="KEGG" id="mno:Mnod_2232"/>
<dbReference type="STRING" id="460265.Mnod_2232"/>
<protein>
    <submittedName>
        <fullName evidence="1">Uncharacterized protein</fullName>
    </submittedName>
</protein>